<accession>A0ABS3DGL6</accession>
<dbReference type="EMBL" id="JAFIMU010000007">
    <property type="protein sequence ID" value="MBN8230455.1"/>
    <property type="molecule type" value="Genomic_DNA"/>
</dbReference>
<evidence type="ECO:0000313" key="3">
    <source>
        <dbReference type="EMBL" id="MBN8230455.1"/>
    </source>
</evidence>
<dbReference type="SUPFAM" id="SSF69572">
    <property type="entry name" value="Activating enzymes of the ubiquitin-like proteins"/>
    <property type="match status" value="1"/>
</dbReference>
<dbReference type="InterPro" id="IPR035985">
    <property type="entry name" value="Ubiquitin-activating_enz"/>
</dbReference>
<evidence type="ECO:0000313" key="4">
    <source>
        <dbReference type="Proteomes" id="UP000664052"/>
    </source>
</evidence>
<dbReference type="Gene3D" id="3.40.50.720">
    <property type="entry name" value="NAD(P)-binding Rossmann-like Domain"/>
    <property type="match status" value="1"/>
</dbReference>
<dbReference type="PANTHER" id="PTHR43267:SF1">
    <property type="entry name" value="TRNA THREONYLCARBAMOYLADENOSINE DEHYDRATASE"/>
    <property type="match status" value="1"/>
</dbReference>
<dbReference type="Pfam" id="PF26398">
    <property type="entry name" value="Cap2_linker"/>
    <property type="match status" value="1"/>
</dbReference>
<comment type="caution">
    <text evidence="3">The sequence shown here is derived from an EMBL/GenBank/DDBJ whole genome shotgun (WGS) entry which is preliminary data.</text>
</comment>
<reference evidence="3 4" key="1">
    <citation type="submission" date="2021-02" db="EMBL/GenBank/DDBJ databases">
        <title>De Novo genome assembly of isolated myxobacteria.</title>
        <authorList>
            <person name="Stevens D.C."/>
        </authorList>
    </citation>
    <scope>NUCLEOTIDE SEQUENCE [LARGE SCALE GENOMIC DNA]</scope>
    <source>
        <strain evidence="3 4">ATCC 29039</strain>
    </source>
</reference>
<evidence type="ECO:0000259" key="2">
    <source>
        <dbReference type="Pfam" id="PF26398"/>
    </source>
</evidence>
<dbReference type="GO" id="GO:0016779">
    <property type="term" value="F:nucleotidyltransferase activity"/>
    <property type="evidence" value="ECO:0007669"/>
    <property type="project" value="UniProtKB-KW"/>
</dbReference>
<keyword evidence="4" id="KW-1185">Reference proteome</keyword>
<feature type="domain" description="THIF-type NAD/FAD binding fold" evidence="1">
    <location>
        <begin position="371"/>
        <end position="489"/>
    </location>
</feature>
<dbReference type="InterPro" id="IPR000594">
    <property type="entry name" value="ThiF_NAD_FAD-bd"/>
</dbReference>
<feature type="domain" description="Cap2 central linker" evidence="2">
    <location>
        <begin position="149"/>
        <end position="358"/>
    </location>
</feature>
<keyword evidence="3" id="KW-0808">Transferase</keyword>
<dbReference type="InterPro" id="IPR058964">
    <property type="entry name" value="Cap2_linker"/>
</dbReference>
<proteinExistence type="predicted"/>
<dbReference type="PANTHER" id="PTHR43267">
    <property type="entry name" value="TRNA THREONYLCARBAMOYLADENOSINE DEHYDRATASE"/>
    <property type="match status" value="1"/>
</dbReference>
<protein>
    <submittedName>
        <fullName evidence="3">ThiF family adenylyltransferase</fullName>
    </submittedName>
</protein>
<name>A0ABS3DGL6_9BACT</name>
<evidence type="ECO:0000259" key="1">
    <source>
        <dbReference type="Pfam" id="PF00899"/>
    </source>
</evidence>
<keyword evidence="3" id="KW-0548">Nucleotidyltransferase</keyword>
<sequence length="603" mass="67893">MKQAPELTQDLRLGRRALDGRADVVLLGDLSWDPETSVWVLPLRVRADTRESTLPEWTDWYVFIDANYPLGSIDVHPAKTGSIEDTYPHQRLNTPGPATQPWRDGRLCLQTGRASLGFRVEEEEARDAAGRLEWYVHALQDWLAAAARGQLLAPGQPFELPDLPIRDRARVVFSEGPETFARWNELPDSRGWAELVPLPGNPRVFAVRAFYSFEGRWLFSVEWGDLLNRVPRRRCVRIPWMRCKELPLLPVHAAPTTWQDLERAAKAQHWDLRGDLMAFAERLRDGTRHLCLVGFPVAAKVGEPAVRTHWWAARLPSFSHGDVAPRGYARTKQNRQRYDLTNLFAKPLPVDWLRTDDWAPEELRSRGALPEELRRSWVLLLGAGALGAAVAEMLVRGGVSRLVVVDPDIVEGGNLVRHTLDLTEVGVSKARALAERLRSISPDLQVHALAQSLELAPQQPHWLVSRCETVIDCTASNDVLHALARITWEGPRLFFSASFGVGARRVLCFSATGTSFPVEAFWAQCGKWIHEDYKELLRTDLPREGVGCWHPVFPARADDVMLAAAITVKALVRSATLRPITRVETYSREGADDDFQGYAKWTA</sequence>
<gene>
    <name evidence="3" type="ORF">JYK02_23360</name>
</gene>
<dbReference type="RefSeq" id="WP_207054134.1">
    <property type="nucleotide sequence ID" value="NZ_JAFIMU010000007.1"/>
</dbReference>
<dbReference type="InterPro" id="IPR045886">
    <property type="entry name" value="ThiF/MoeB/HesA"/>
</dbReference>
<dbReference type="Proteomes" id="UP000664052">
    <property type="component" value="Unassembled WGS sequence"/>
</dbReference>
<organism evidence="3 4">
    <name type="scientific">Corallococcus macrosporus</name>
    <dbReference type="NCBI Taxonomy" id="35"/>
    <lineage>
        <taxon>Bacteria</taxon>
        <taxon>Pseudomonadati</taxon>
        <taxon>Myxococcota</taxon>
        <taxon>Myxococcia</taxon>
        <taxon>Myxococcales</taxon>
        <taxon>Cystobacterineae</taxon>
        <taxon>Myxococcaceae</taxon>
        <taxon>Corallococcus</taxon>
    </lineage>
</organism>
<dbReference type="Pfam" id="PF00899">
    <property type="entry name" value="ThiF"/>
    <property type="match status" value="1"/>
</dbReference>